<accession>A0A454CAD3</accession>
<dbReference type="Proteomes" id="UP000029712">
    <property type="component" value="Chromosome"/>
</dbReference>
<protein>
    <submittedName>
        <fullName evidence="4">Uncharacterized protein</fullName>
    </submittedName>
</protein>
<keyword evidence="1" id="KW-0175">Coiled coil</keyword>
<dbReference type="RefSeq" id="WP_036438639.1">
    <property type="nucleotide sequence ID" value="NZ_CP032849.1"/>
</dbReference>
<feature type="coiled-coil region" evidence="1">
    <location>
        <begin position="31"/>
        <end position="148"/>
    </location>
</feature>
<organism evidence="4 5">
    <name type="scientific">Metamycoplasma hominis</name>
    <name type="common">Mycoplasma hominis</name>
    <dbReference type="NCBI Taxonomy" id="2098"/>
    <lineage>
        <taxon>Bacteria</taxon>
        <taxon>Bacillati</taxon>
        <taxon>Mycoplasmatota</taxon>
        <taxon>Mycoplasmoidales</taxon>
        <taxon>Metamycoplasmataceae</taxon>
        <taxon>Metamycoplasma</taxon>
    </lineage>
</organism>
<keyword evidence="3" id="KW-0472">Membrane</keyword>
<evidence type="ECO:0000256" key="2">
    <source>
        <dbReference type="SAM" id="MobiDB-lite"/>
    </source>
</evidence>
<reference evidence="4 5" key="2">
    <citation type="submission" date="2018-10" db="EMBL/GenBank/DDBJ databases">
        <title>Detection and isolation of Mycoplasma hominis as a predominant microorganism from pelvic cavity of patient with salpingitis and tubo-ovarian abscess.</title>
        <authorList>
            <person name="Guschin A.E."/>
            <person name="Khayrullina G.A."/>
            <person name="Rakovskaya I.V."/>
            <person name="Shelenkov A.A."/>
            <person name="Shagin D.A."/>
        </authorList>
    </citation>
    <scope>NUCLEOTIDE SEQUENCE [LARGE SCALE GENOMIC DNA]</scope>
    <source>
        <strain evidence="5">TOA</strain>
    </source>
</reference>
<dbReference type="SUPFAM" id="SSF140570">
    <property type="entry name" value="MukF C-terminal domain-like"/>
    <property type="match status" value="1"/>
</dbReference>
<reference evidence="4 5" key="1">
    <citation type="submission" date="2014-08" db="EMBL/GenBank/DDBJ databases">
        <authorList>
            <person name="Kuleshov K."/>
            <person name="Dedkov V."/>
            <person name="Markelov M."/>
            <person name="Pimkina E."/>
        </authorList>
    </citation>
    <scope>NUCLEOTIDE SEQUENCE [LARGE SCALE GENOMIC DNA]</scope>
    <source>
        <strain evidence="5">TOA</strain>
    </source>
</reference>
<feature type="transmembrane region" description="Helical" evidence="3">
    <location>
        <begin position="12"/>
        <end position="32"/>
    </location>
</feature>
<dbReference type="AlphaFoldDB" id="A0A454CAD3"/>
<proteinExistence type="predicted"/>
<evidence type="ECO:0000256" key="3">
    <source>
        <dbReference type="SAM" id="Phobius"/>
    </source>
</evidence>
<sequence length="205" mass="23126">MNTESLKEIFLIVTPFIVTLGGIISALFVKIYNAKHNLKALKEEIAKITEANAKEREKTAEALAERDAVIRELKDKLAEAMTTIDLLRSKVDTKNGSPYISKLETVNNEYANKLQELQKVLNDKTAENNKLLSQLKEIKSNFSALTNKFNFEEIKQEQPVADNPELDKFLDPQKVLEATKKAMEEAKAVNTQEAPKNETVKATLY</sequence>
<feature type="region of interest" description="Disordered" evidence="2">
    <location>
        <begin position="186"/>
        <end position="205"/>
    </location>
</feature>
<evidence type="ECO:0000256" key="1">
    <source>
        <dbReference type="SAM" id="Coils"/>
    </source>
</evidence>
<keyword evidence="3" id="KW-0812">Transmembrane</keyword>
<evidence type="ECO:0000313" key="4">
    <source>
        <dbReference type="EMBL" id="AYN65644.1"/>
    </source>
</evidence>
<dbReference type="InterPro" id="IPR036141">
    <property type="entry name" value="MukF_M_sp"/>
</dbReference>
<dbReference type="EMBL" id="CP033021">
    <property type="protein sequence ID" value="AYN65644.1"/>
    <property type="molecule type" value="Genomic_DNA"/>
</dbReference>
<name>A0A454CAD3_METHO</name>
<evidence type="ECO:0000313" key="5">
    <source>
        <dbReference type="Proteomes" id="UP000029712"/>
    </source>
</evidence>
<gene>
    <name evidence="4" type="ORF">KN71_003040</name>
</gene>
<keyword evidence="3" id="KW-1133">Transmembrane helix</keyword>